<dbReference type="Pfam" id="PF04442">
    <property type="entry name" value="CtaG_Cox11"/>
    <property type="match status" value="1"/>
</dbReference>
<dbReference type="EMBL" id="QFYS01000006">
    <property type="protein sequence ID" value="RAK64312.1"/>
    <property type="molecule type" value="Genomic_DNA"/>
</dbReference>
<evidence type="ECO:0000256" key="6">
    <source>
        <dbReference type="ARBA" id="ARBA00022968"/>
    </source>
</evidence>
<evidence type="ECO:0000256" key="8">
    <source>
        <dbReference type="ARBA" id="ARBA00023008"/>
    </source>
</evidence>
<comment type="subcellular location">
    <subcellularLocation>
        <location evidence="2 10">Cell inner membrane</location>
        <topology evidence="2 10">Single-pass type II membrane protein</topology>
        <orientation evidence="2 10">Periplasmic side</orientation>
    </subcellularLocation>
</comment>
<name>A0A328BAG1_9CAUL</name>
<feature type="topological domain" description="Cytoplasmic" evidence="10">
    <location>
        <begin position="1"/>
        <end position="12"/>
    </location>
</feature>
<proteinExistence type="inferred from homology"/>
<comment type="function">
    <text evidence="1 10">Exerts its effect at some terminal stage of cytochrome c oxidase synthesis, probably by being involved in the insertion of the copper B into subunit I.</text>
</comment>
<evidence type="ECO:0000256" key="1">
    <source>
        <dbReference type="ARBA" id="ARBA00004007"/>
    </source>
</evidence>
<evidence type="ECO:0000313" key="12">
    <source>
        <dbReference type="Proteomes" id="UP000249524"/>
    </source>
</evidence>
<dbReference type="AlphaFoldDB" id="A0A328BAG1"/>
<keyword evidence="7 10" id="KW-1133">Transmembrane helix</keyword>
<evidence type="ECO:0000256" key="2">
    <source>
        <dbReference type="ARBA" id="ARBA00004382"/>
    </source>
</evidence>
<dbReference type="SUPFAM" id="SSF110111">
    <property type="entry name" value="Ctag/Cox11"/>
    <property type="match status" value="1"/>
</dbReference>
<keyword evidence="6 10" id="KW-0735">Signal-anchor</keyword>
<dbReference type="PANTHER" id="PTHR21320:SF3">
    <property type="entry name" value="CYTOCHROME C OXIDASE ASSEMBLY PROTEIN COX11, MITOCHONDRIAL-RELATED"/>
    <property type="match status" value="1"/>
</dbReference>
<dbReference type="OrthoDB" id="9804841at2"/>
<dbReference type="NCBIfam" id="NF003465">
    <property type="entry name" value="PRK05089.1"/>
    <property type="match status" value="1"/>
</dbReference>
<keyword evidence="8 10" id="KW-0186">Copper</keyword>
<gene>
    <name evidence="10" type="primary">ctaG</name>
    <name evidence="11" type="ORF">DJ019_14135</name>
</gene>
<protein>
    <recommendedName>
        <fullName evidence="4 10">Cytochrome c oxidase assembly protein CtaG</fullName>
    </recommendedName>
</protein>
<reference evidence="11 12" key="1">
    <citation type="submission" date="2018-05" db="EMBL/GenBank/DDBJ databases">
        <authorList>
            <person name="Lanie J.A."/>
            <person name="Ng W.-L."/>
            <person name="Kazmierczak K.M."/>
            <person name="Andrzejewski T.M."/>
            <person name="Davidsen T.M."/>
            <person name="Wayne K.J."/>
            <person name="Tettelin H."/>
            <person name="Glass J.I."/>
            <person name="Rusch D."/>
            <person name="Podicherti R."/>
            <person name="Tsui H.-C.T."/>
            <person name="Winkler M.E."/>
        </authorList>
    </citation>
    <scope>NUCLEOTIDE SEQUENCE [LARGE SCALE GENOMIC DNA]</scope>
    <source>
        <strain evidence="11 12">BUT-10</strain>
    </source>
</reference>
<evidence type="ECO:0000256" key="5">
    <source>
        <dbReference type="ARBA" id="ARBA00022692"/>
    </source>
</evidence>
<dbReference type="PANTHER" id="PTHR21320">
    <property type="entry name" value="CYTOCHROME C OXIDASE ASSEMBLY PROTEIN COX11-RELATED"/>
    <property type="match status" value="1"/>
</dbReference>
<dbReference type="HAMAP" id="MF_00155">
    <property type="entry name" value="CtaG"/>
    <property type="match status" value="1"/>
</dbReference>
<evidence type="ECO:0000256" key="9">
    <source>
        <dbReference type="ARBA" id="ARBA00023136"/>
    </source>
</evidence>
<keyword evidence="10" id="KW-1003">Cell membrane</keyword>
<keyword evidence="9 10" id="KW-0472">Membrane</keyword>
<keyword evidence="12" id="KW-1185">Reference proteome</keyword>
<dbReference type="GO" id="GO:0005507">
    <property type="term" value="F:copper ion binding"/>
    <property type="evidence" value="ECO:0007669"/>
    <property type="project" value="InterPro"/>
</dbReference>
<dbReference type="PIRSF" id="PIRSF005413">
    <property type="entry name" value="COX11"/>
    <property type="match status" value="1"/>
</dbReference>
<comment type="similarity">
    <text evidence="3 10">Belongs to the COX11/CtaG family.</text>
</comment>
<evidence type="ECO:0000256" key="7">
    <source>
        <dbReference type="ARBA" id="ARBA00022989"/>
    </source>
</evidence>
<sequence length="196" mass="21567">MSSNDPSDPVRRRNVRVALVAGAGFFVMLGGAYASVPLYRLFCQLTGLDGTVRRADAAPGQVLEKTVTVRFDANVRDVPWKFTAEQTSQQVKIGETKIAFFKVTNTSDKPVTARATYNVVPEQAGAYFQKLQCFCFTDQTIPAGATVEMPVLYFIDPEYASDINTRGKTDVTLSYTFFQTEAQQAAAEPPKRDKAS</sequence>
<comment type="caution">
    <text evidence="11">The sequence shown here is derived from an EMBL/GenBank/DDBJ whole genome shotgun (WGS) entry which is preliminary data.</text>
</comment>
<evidence type="ECO:0000256" key="3">
    <source>
        <dbReference type="ARBA" id="ARBA00009620"/>
    </source>
</evidence>
<dbReference type="GO" id="GO:0008535">
    <property type="term" value="P:respiratory chain complex IV assembly"/>
    <property type="evidence" value="ECO:0007669"/>
    <property type="project" value="UniProtKB-UniRule"/>
</dbReference>
<dbReference type="Gene3D" id="2.60.370.10">
    <property type="entry name" value="Ctag/Cox11"/>
    <property type="match status" value="1"/>
</dbReference>
<evidence type="ECO:0000256" key="10">
    <source>
        <dbReference type="HAMAP-Rule" id="MF_00155"/>
    </source>
</evidence>
<dbReference type="InterPro" id="IPR023471">
    <property type="entry name" value="CtaG/Cox11_dom_sf"/>
</dbReference>
<evidence type="ECO:0000256" key="4">
    <source>
        <dbReference type="ARBA" id="ARBA00015384"/>
    </source>
</evidence>
<accession>A0A328BAG1</accession>
<keyword evidence="5 10" id="KW-0812">Transmembrane</keyword>
<dbReference type="Proteomes" id="UP000249524">
    <property type="component" value="Unassembled WGS sequence"/>
</dbReference>
<feature type="topological domain" description="Periplasmic" evidence="10">
    <location>
        <begin position="36"/>
        <end position="196"/>
    </location>
</feature>
<dbReference type="GO" id="GO:0005886">
    <property type="term" value="C:plasma membrane"/>
    <property type="evidence" value="ECO:0007669"/>
    <property type="project" value="UniProtKB-SubCell"/>
</dbReference>
<dbReference type="RefSeq" id="WP_111276699.1">
    <property type="nucleotide sequence ID" value="NZ_QFYS01000006.1"/>
</dbReference>
<dbReference type="FunFam" id="2.60.370.10:FF:000001">
    <property type="entry name" value="COX11 cytochrome c oxidase assembly homolog"/>
    <property type="match status" value="1"/>
</dbReference>
<organism evidence="11 12">
    <name type="scientific">Phenylobacterium kunshanense</name>
    <dbReference type="NCBI Taxonomy" id="1445034"/>
    <lineage>
        <taxon>Bacteria</taxon>
        <taxon>Pseudomonadati</taxon>
        <taxon>Pseudomonadota</taxon>
        <taxon>Alphaproteobacteria</taxon>
        <taxon>Caulobacterales</taxon>
        <taxon>Caulobacteraceae</taxon>
        <taxon>Phenylobacterium</taxon>
    </lineage>
</organism>
<dbReference type="InterPro" id="IPR007533">
    <property type="entry name" value="Cyt_c_oxidase_assmbl_CtaG"/>
</dbReference>
<keyword evidence="10" id="KW-0997">Cell inner membrane</keyword>
<evidence type="ECO:0000313" key="11">
    <source>
        <dbReference type="EMBL" id="RAK64312.1"/>
    </source>
</evidence>